<comment type="caution">
    <text evidence="13">The sequence shown here is derived from an EMBL/GenBank/DDBJ whole genome shotgun (WGS) entry which is preliminary data.</text>
</comment>
<dbReference type="OrthoDB" id="24644at2157"/>
<evidence type="ECO:0000256" key="6">
    <source>
        <dbReference type="ARBA" id="ARBA00058960"/>
    </source>
</evidence>
<dbReference type="InterPro" id="IPR027417">
    <property type="entry name" value="P-loop_NTPase"/>
</dbReference>
<dbReference type="SUPFAM" id="SSF52540">
    <property type="entry name" value="P-loop containing nucleoside triphosphate hydrolases"/>
    <property type="match status" value="1"/>
</dbReference>
<dbReference type="FunFam" id="3.40.50.300:FF:000134">
    <property type="entry name" value="Iron-enterobactin ABC transporter ATP-binding protein"/>
    <property type="match status" value="1"/>
</dbReference>
<feature type="domain" description="ABC transporter" evidence="12">
    <location>
        <begin position="57"/>
        <end position="292"/>
    </location>
</feature>
<dbReference type="STRING" id="1230456.C468_13401"/>
<feature type="region of interest" description="Disordered" evidence="11">
    <location>
        <begin position="111"/>
        <end position="131"/>
    </location>
</feature>
<dbReference type="PANTHER" id="PTHR42794:SF1">
    <property type="entry name" value="HEMIN IMPORT ATP-BINDING PROTEIN HMUV"/>
    <property type="match status" value="1"/>
</dbReference>
<keyword evidence="3" id="KW-0067">ATP-binding</keyword>
<evidence type="ECO:0000256" key="4">
    <source>
        <dbReference type="ARBA" id="ARBA00022967"/>
    </source>
</evidence>
<dbReference type="SMART" id="SM00382">
    <property type="entry name" value="AAA"/>
    <property type="match status" value="1"/>
</dbReference>
<dbReference type="InterPro" id="IPR003439">
    <property type="entry name" value="ABC_transporter-like_ATP-bd"/>
</dbReference>
<evidence type="ECO:0000313" key="13">
    <source>
        <dbReference type="EMBL" id="EMA60315.1"/>
    </source>
</evidence>
<dbReference type="PANTHER" id="PTHR42794">
    <property type="entry name" value="HEMIN IMPORT ATP-BINDING PROTEIN HMUV"/>
    <property type="match status" value="1"/>
</dbReference>
<comment type="subunit">
    <text evidence="7">The complex is composed of two ATP-binding proteins (BtuD), two transmembrane proteins (BtuC) and a solute-binding protein (BtuF).</text>
</comment>
<evidence type="ECO:0000256" key="2">
    <source>
        <dbReference type="ARBA" id="ARBA00022741"/>
    </source>
</evidence>
<reference evidence="13 14" key="1">
    <citation type="journal article" date="2014" name="PLoS Genet.">
        <title>Phylogenetically driven sequencing of extremely halophilic archaea reveals strategies for static and dynamic osmo-response.</title>
        <authorList>
            <person name="Becker E.A."/>
            <person name="Seitzer P.M."/>
            <person name="Tritt A."/>
            <person name="Larsen D."/>
            <person name="Krusor M."/>
            <person name="Yao A.I."/>
            <person name="Wu D."/>
            <person name="Madern D."/>
            <person name="Eisen J.A."/>
            <person name="Darling A.E."/>
            <person name="Facciotti M.T."/>
        </authorList>
    </citation>
    <scope>NUCLEOTIDE SEQUENCE [LARGE SCALE GENOMIC DNA]</scope>
    <source>
        <strain evidence="13 14">JCM 14978</strain>
    </source>
</reference>
<feature type="compositionally biased region" description="Low complexity" evidence="11">
    <location>
        <begin position="42"/>
        <end position="52"/>
    </location>
</feature>
<keyword evidence="4" id="KW-1278">Translocase</keyword>
<gene>
    <name evidence="13" type="primary">btuD</name>
    <name evidence="13" type="ORF">C468_13401</name>
</gene>
<dbReference type="EMBL" id="AOJH01000081">
    <property type="protein sequence ID" value="EMA60315.1"/>
    <property type="molecule type" value="Genomic_DNA"/>
</dbReference>
<evidence type="ECO:0000256" key="11">
    <source>
        <dbReference type="SAM" id="MobiDB-lite"/>
    </source>
</evidence>
<evidence type="ECO:0000256" key="1">
    <source>
        <dbReference type="ARBA" id="ARBA00022448"/>
    </source>
</evidence>
<evidence type="ECO:0000256" key="9">
    <source>
        <dbReference type="ARBA" id="ARBA00073649"/>
    </source>
</evidence>
<accession>M0NUM3</accession>
<keyword evidence="14" id="KW-1185">Reference proteome</keyword>
<organism evidence="13 14">
    <name type="scientific">Halorubrum kocurii JCM 14978</name>
    <dbReference type="NCBI Taxonomy" id="1230456"/>
    <lineage>
        <taxon>Archaea</taxon>
        <taxon>Methanobacteriati</taxon>
        <taxon>Methanobacteriota</taxon>
        <taxon>Stenosarchaea group</taxon>
        <taxon>Halobacteria</taxon>
        <taxon>Halobacteriales</taxon>
        <taxon>Haloferacaceae</taxon>
        <taxon>Halorubrum</taxon>
    </lineage>
</organism>
<dbReference type="InterPro" id="IPR017871">
    <property type="entry name" value="ABC_transporter-like_CS"/>
</dbReference>
<feature type="region of interest" description="Disordered" evidence="11">
    <location>
        <begin position="1"/>
        <end position="60"/>
    </location>
</feature>
<dbReference type="RefSeq" id="WP_008849353.1">
    <property type="nucleotide sequence ID" value="NZ_AOJH01000081.1"/>
</dbReference>
<sequence>MTAESPTVSGSERFTGDDPAPGTADDSAPDTADDSAPDTADDSAASAVDPAGDTPPIEVSDLSVSFGDVPVVSGVDLRVERGSLVGLVGPNGAGKTTVLRAIKGTLSPDAGEVRLDGDPAESLSPREAGRRVASVPQGTNLAFDFRVRQIVEMGRTPHLGRFDGHGPDDERAVREAMDAADVARFADRAITEVSGGERQRVLLARALAQETPSLLLDEPTASLDVNHAVRTLELVRRLVDDGRAALAAIHDLDVAARYCDEIVVLANGGVRAAGPPEAVLTAETLRDAFGAETFVGENPATGSPTVTAFDEADGEGPRGSLGSRRVHVVGTGRPAARVVARLSAADHAVSVGVVPEGDAAAGVAVDADAPAVTAPPFAAVPPERRDEATALAREAEVTVAVGKTGETGEAEAESASESEANAAVLAASDRIVRISGDADRGVDEDELLGAVHGGSGGDLTGEGDLAGEGDQVGEAGDIDLPDRRD</sequence>
<keyword evidence="1" id="KW-0813">Transport</keyword>
<dbReference type="Gene3D" id="3.40.50.300">
    <property type="entry name" value="P-loop containing nucleotide triphosphate hydrolases"/>
    <property type="match status" value="1"/>
</dbReference>
<protein>
    <recommendedName>
        <fullName evidence="9">Cobalamin import ATP-binding protein BtuD</fullName>
        <ecNumber evidence="8">7.6.2.8</ecNumber>
    </recommendedName>
    <alternativeName>
        <fullName evidence="10">Vitamin B12-transporting ATPase</fullName>
    </alternativeName>
</protein>
<comment type="function">
    <text evidence="6">Required for corrinoid utilization. Probably part of the ABC transporter complex BtuCDF involved in cobalamin (vitamin B12) import. Probably responsible for energy coupling to the transport system.</text>
</comment>
<evidence type="ECO:0000256" key="8">
    <source>
        <dbReference type="ARBA" id="ARBA00066387"/>
    </source>
</evidence>
<dbReference type="Pfam" id="PF00005">
    <property type="entry name" value="ABC_tran"/>
    <property type="match status" value="1"/>
</dbReference>
<evidence type="ECO:0000259" key="12">
    <source>
        <dbReference type="PROSITE" id="PS50893"/>
    </source>
</evidence>
<keyword evidence="2" id="KW-0547">Nucleotide-binding</keyword>
<dbReference type="GO" id="GO:0005524">
    <property type="term" value="F:ATP binding"/>
    <property type="evidence" value="ECO:0007669"/>
    <property type="project" value="UniProtKB-KW"/>
</dbReference>
<feature type="region of interest" description="Disordered" evidence="11">
    <location>
        <begin position="294"/>
        <end position="323"/>
    </location>
</feature>
<dbReference type="PATRIC" id="fig|1230456.3.peg.2663"/>
<evidence type="ECO:0000313" key="14">
    <source>
        <dbReference type="Proteomes" id="UP000011546"/>
    </source>
</evidence>
<evidence type="ECO:0000256" key="10">
    <source>
        <dbReference type="ARBA" id="ARBA00077139"/>
    </source>
</evidence>
<feature type="compositionally biased region" description="Acidic residues" evidence="11">
    <location>
        <begin position="27"/>
        <end position="41"/>
    </location>
</feature>
<evidence type="ECO:0000256" key="7">
    <source>
        <dbReference type="ARBA" id="ARBA00064420"/>
    </source>
</evidence>
<feature type="region of interest" description="Disordered" evidence="11">
    <location>
        <begin position="445"/>
        <end position="485"/>
    </location>
</feature>
<comment type="catalytic activity">
    <reaction evidence="5">
        <text>an R-cob(III)alamin(out) + ATP + H2O = an R-cob(III)alamin(in) + ADP + phosphate + H(+)</text>
        <dbReference type="Rhea" id="RHEA:17873"/>
        <dbReference type="ChEBI" id="CHEBI:15377"/>
        <dbReference type="ChEBI" id="CHEBI:15378"/>
        <dbReference type="ChEBI" id="CHEBI:30616"/>
        <dbReference type="ChEBI" id="CHEBI:43474"/>
        <dbReference type="ChEBI" id="CHEBI:140785"/>
        <dbReference type="ChEBI" id="CHEBI:456216"/>
        <dbReference type="EC" id="7.6.2.8"/>
    </reaction>
</comment>
<feature type="compositionally biased region" description="Gly residues" evidence="11">
    <location>
        <begin position="451"/>
        <end position="466"/>
    </location>
</feature>
<proteinExistence type="predicted"/>
<dbReference type="GO" id="GO:0015420">
    <property type="term" value="F:ABC-type vitamin B12 transporter activity"/>
    <property type="evidence" value="ECO:0007669"/>
    <property type="project" value="UniProtKB-EC"/>
</dbReference>
<dbReference type="EC" id="7.6.2.8" evidence="8"/>
<name>M0NUM3_9EURY</name>
<dbReference type="NCBIfam" id="NF007082">
    <property type="entry name" value="PRK09536.1"/>
    <property type="match status" value="1"/>
</dbReference>
<dbReference type="AlphaFoldDB" id="M0NUM3"/>
<dbReference type="PROSITE" id="PS50893">
    <property type="entry name" value="ABC_TRANSPORTER_2"/>
    <property type="match status" value="1"/>
</dbReference>
<dbReference type="InterPro" id="IPR003593">
    <property type="entry name" value="AAA+_ATPase"/>
</dbReference>
<dbReference type="GO" id="GO:0016887">
    <property type="term" value="F:ATP hydrolysis activity"/>
    <property type="evidence" value="ECO:0007669"/>
    <property type="project" value="InterPro"/>
</dbReference>
<feature type="compositionally biased region" description="Low complexity" evidence="11">
    <location>
        <begin position="17"/>
        <end position="26"/>
    </location>
</feature>
<feature type="compositionally biased region" description="Polar residues" evidence="11">
    <location>
        <begin position="1"/>
        <end position="12"/>
    </location>
</feature>
<dbReference type="CDD" id="cd03214">
    <property type="entry name" value="ABC_Iron-Siderophores_B12_Hemin"/>
    <property type="match status" value="1"/>
</dbReference>
<dbReference type="PROSITE" id="PS00211">
    <property type="entry name" value="ABC_TRANSPORTER_1"/>
    <property type="match status" value="1"/>
</dbReference>
<evidence type="ECO:0000256" key="3">
    <source>
        <dbReference type="ARBA" id="ARBA00022840"/>
    </source>
</evidence>
<dbReference type="Proteomes" id="UP000011546">
    <property type="component" value="Unassembled WGS sequence"/>
</dbReference>
<evidence type="ECO:0000256" key="5">
    <source>
        <dbReference type="ARBA" id="ARBA00050590"/>
    </source>
</evidence>